<dbReference type="Proteomes" id="UP001162800">
    <property type="component" value="Chromosome"/>
</dbReference>
<dbReference type="PROSITE" id="PS50850">
    <property type="entry name" value="MFS"/>
    <property type="match status" value="1"/>
</dbReference>
<name>A0ABY6G7Z8_9BURK</name>
<dbReference type="Gene3D" id="1.20.1250.20">
    <property type="entry name" value="MFS general substrate transporter like domains"/>
    <property type="match status" value="1"/>
</dbReference>
<keyword evidence="2" id="KW-1003">Cell membrane</keyword>
<keyword evidence="5 6" id="KW-0472">Membrane</keyword>
<evidence type="ECO:0000259" key="7">
    <source>
        <dbReference type="PROSITE" id="PS50850"/>
    </source>
</evidence>
<feature type="transmembrane region" description="Helical" evidence="6">
    <location>
        <begin position="49"/>
        <end position="72"/>
    </location>
</feature>
<feature type="transmembrane region" description="Helical" evidence="6">
    <location>
        <begin position="215"/>
        <end position="236"/>
    </location>
</feature>
<dbReference type="InterPro" id="IPR036259">
    <property type="entry name" value="MFS_trans_sf"/>
</dbReference>
<feature type="transmembrane region" description="Helical" evidence="6">
    <location>
        <begin position="113"/>
        <end position="134"/>
    </location>
</feature>
<evidence type="ECO:0000313" key="9">
    <source>
        <dbReference type="Proteomes" id="UP001162800"/>
    </source>
</evidence>
<dbReference type="InterPro" id="IPR020846">
    <property type="entry name" value="MFS_dom"/>
</dbReference>
<gene>
    <name evidence="8" type="ORF">M9799_14000</name>
</gene>
<evidence type="ECO:0000313" key="8">
    <source>
        <dbReference type="EMBL" id="UYG51181.1"/>
    </source>
</evidence>
<evidence type="ECO:0000256" key="6">
    <source>
        <dbReference type="SAM" id="Phobius"/>
    </source>
</evidence>
<feature type="transmembrane region" description="Helical" evidence="6">
    <location>
        <begin position="146"/>
        <end position="168"/>
    </location>
</feature>
<feature type="transmembrane region" description="Helical" evidence="6">
    <location>
        <begin position="335"/>
        <end position="357"/>
    </location>
</feature>
<dbReference type="CDD" id="cd17324">
    <property type="entry name" value="MFS_NepI_like"/>
    <property type="match status" value="1"/>
</dbReference>
<feature type="domain" description="Major facilitator superfamily (MFS) profile" evidence="7">
    <location>
        <begin position="18"/>
        <end position="392"/>
    </location>
</feature>
<keyword evidence="4 6" id="KW-1133">Transmembrane helix</keyword>
<proteinExistence type="predicted"/>
<feature type="transmembrane region" description="Helical" evidence="6">
    <location>
        <begin position="251"/>
        <end position="271"/>
    </location>
</feature>
<feature type="transmembrane region" description="Helical" evidence="6">
    <location>
        <begin position="174"/>
        <end position="195"/>
    </location>
</feature>
<keyword evidence="9" id="KW-1185">Reference proteome</keyword>
<dbReference type="Pfam" id="PF07690">
    <property type="entry name" value="MFS_1"/>
    <property type="match status" value="1"/>
</dbReference>
<keyword evidence="3 6" id="KW-0812">Transmembrane</keyword>
<feature type="transmembrane region" description="Helical" evidence="6">
    <location>
        <begin position="278"/>
        <end position="299"/>
    </location>
</feature>
<evidence type="ECO:0000256" key="1">
    <source>
        <dbReference type="ARBA" id="ARBA00004651"/>
    </source>
</evidence>
<comment type="subcellular location">
    <subcellularLocation>
        <location evidence="1">Cell membrane</location>
        <topology evidence="1">Multi-pass membrane protein</topology>
    </subcellularLocation>
</comment>
<organism evidence="8 9">
    <name type="scientific">Comamonas endophytica</name>
    <dbReference type="NCBI Taxonomy" id="2949090"/>
    <lineage>
        <taxon>Bacteria</taxon>
        <taxon>Pseudomonadati</taxon>
        <taxon>Pseudomonadota</taxon>
        <taxon>Betaproteobacteria</taxon>
        <taxon>Burkholderiales</taxon>
        <taxon>Comamonadaceae</taxon>
        <taxon>Comamonas</taxon>
    </lineage>
</organism>
<dbReference type="PANTHER" id="PTHR43124">
    <property type="entry name" value="PURINE EFFLUX PUMP PBUE"/>
    <property type="match status" value="1"/>
</dbReference>
<dbReference type="InterPro" id="IPR011701">
    <property type="entry name" value="MFS"/>
</dbReference>
<feature type="transmembrane region" description="Helical" evidence="6">
    <location>
        <begin position="363"/>
        <end position="388"/>
    </location>
</feature>
<evidence type="ECO:0000256" key="5">
    <source>
        <dbReference type="ARBA" id="ARBA00023136"/>
    </source>
</evidence>
<evidence type="ECO:0000256" key="4">
    <source>
        <dbReference type="ARBA" id="ARBA00022989"/>
    </source>
</evidence>
<dbReference type="RefSeq" id="WP_231044510.1">
    <property type="nucleotide sequence ID" value="NZ_CP106881.1"/>
</dbReference>
<protein>
    <submittedName>
        <fullName evidence="8">MFS transporter</fullName>
    </submittedName>
</protein>
<dbReference type="EMBL" id="CP106881">
    <property type="protein sequence ID" value="UYG51181.1"/>
    <property type="molecule type" value="Genomic_DNA"/>
</dbReference>
<sequence length="394" mass="40434">MSSSSSVAAGQPPGSRISTMILAIAAFVIVTTEFLMVGLLPALARDLSISVSTAGQLVTLFAVVVMVFGPPLTARLAHVERKRLFLGVLALFAASNALAALAPNFWVLALARIVPALALPVFWGTASETAAQLAGPKRAGRAVATVYLGISAAMLLGIPLGTIAGDAIGWRGAFWALAMLSLLVAVLLQCFMPALPGSQRVSLAQQARILRDPAFVAHVLLSVAVFTAMFTGYTYLAELLEKQALVPAAQVGWWLMGFGAVGLLGNWLGGIWVDRKPLAATAAFSALLALGMLATVVLARQHAGLVLALAIWGIANTALYPICQIRVMKSAPQAQALAGTINVSAANGGIALGAVLGGASISWWGVASVGVAGAAVAAVAAVAALVMARRFVQR</sequence>
<dbReference type="InterPro" id="IPR050189">
    <property type="entry name" value="MFS_Efflux_Transporters"/>
</dbReference>
<evidence type="ECO:0000256" key="2">
    <source>
        <dbReference type="ARBA" id="ARBA00022475"/>
    </source>
</evidence>
<dbReference type="SUPFAM" id="SSF103473">
    <property type="entry name" value="MFS general substrate transporter"/>
    <property type="match status" value="1"/>
</dbReference>
<evidence type="ECO:0000256" key="3">
    <source>
        <dbReference type="ARBA" id="ARBA00022692"/>
    </source>
</evidence>
<feature type="transmembrane region" description="Helical" evidence="6">
    <location>
        <begin position="21"/>
        <end position="43"/>
    </location>
</feature>
<feature type="transmembrane region" description="Helical" evidence="6">
    <location>
        <begin position="305"/>
        <end position="323"/>
    </location>
</feature>
<feature type="transmembrane region" description="Helical" evidence="6">
    <location>
        <begin position="84"/>
        <end position="107"/>
    </location>
</feature>
<accession>A0ABY6G7Z8</accession>
<dbReference type="PANTHER" id="PTHR43124:SF10">
    <property type="entry name" value="PURINE EFFLUX PUMP PBUE"/>
    <property type="match status" value="1"/>
</dbReference>
<reference evidence="8" key="1">
    <citation type="submission" date="2022-09" db="EMBL/GenBank/DDBJ databases">
        <title>The complete genome of Acidovorax sp. 5MLIR.</title>
        <authorList>
            <person name="Liu L."/>
            <person name="Yue J."/>
            <person name="Yang F."/>
            <person name="Yuan J."/>
            <person name="Li L."/>
        </authorList>
    </citation>
    <scope>NUCLEOTIDE SEQUENCE</scope>
    <source>
        <strain evidence="8">5MLIR</strain>
    </source>
</reference>